<evidence type="ECO:0000313" key="12">
    <source>
        <dbReference type="EMBL" id="CAH9100470.1"/>
    </source>
</evidence>
<dbReference type="PANTHER" id="PTHR33926">
    <property type="entry name" value="PROTEIN TIC 22, CHLOROPLASTIC"/>
    <property type="match status" value="1"/>
</dbReference>
<dbReference type="GO" id="GO:0015031">
    <property type="term" value="P:protein transport"/>
    <property type="evidence" value="ECO:0007669"/>
    <property type="project" value="UniProtKB-KW"/>
</dbReference>
<accession>A0AAV0DJN9</accession>
<keyword evidence="1" id="KW-0813">Transport</keyword>
<comment type="caution">
    <text evidence="12">The sequence shown here is derived from an EMBL/GenBank/DDBJ whole genome shotgun (WGS) entry which is preliminary data.</text>
</comment>
<name>A0AAV0DJN9_9ASTE</name>
<evidence type="ECO:0000256" key="2">
    <source>
        <dbReference type="ARBA" id="ARBA00022528"/>
    </source>
</evidence>
<keyword evidence="5" id="KW-0809">Transit peptide</keyword>
<dbReference type="Proteomes" id="UP001152523">
    <property type="component" value="Unassembled WGS sequence"/>
</dbReference>
<gene>
    <name evidence="12" type="ORF">CEPIT_LOCUS15301</name>
</gene>
<protein>
    <recommendedName>
        <fullName evidence="10">Protein TIC 22, chloroplastic</fullName>
    </recommendedName>
    <alternativeName>
        <fullName evidence="11">Translocon at the inner envelope membrane of chloroplasts 22</fullName>
    </alternativeName>
</protein>
<evidence type="ECO:0000256" key="7">
    <source>
        <dbReference type="ARBA" id="ARBA00053802"/>
    </source>
</evidence>
<evidence type="ECO:0000256" key="8">
    <source>
        <dbReference type="ARBA" id="ARBA00060366"/>
    </source>
</evidence>
<evidence type="ECO:0000256" key="3">
    <source>
        <dbReference type="ARBA" id="ARBA00022640"/>
    </source>
</evidence>
<comment type="function">
    <text evidence="7">Involved in protein precursor import into chloroplasts. Imported into the intermembrane space via the Toc translocon. May be involved in the import pathway used by proteins without a cleavable N-terminal pre-sequence.</text>
</comment>
<keyword evidence="3" id="KW-0934">Plastid</keyword>
<evidence type="ECO:0000256" key="11">
    <source>
        <dbReference type="ARBA" id="ARBA00082221"/>
    </source>
</evidence>
<comment type="subcellular location">
    <subcellularLocation>
        <location evidence="8">Plastid</location>
        <location evidence="8">Chloroplast intermembrane space</location>
        <topology evidence="8">Peripheral membrane protein</topology>
    </subcellularLocation>
</comment>
<dbReference type="InterPro" id="IPR007378">
    <property type="entry name" value="Tic22-like"/>
</dbReference>
<dbReference type="Pfam" id="PF04278">
    <property type="entry name" value="Tic22"/>
    <property type="match status" value="1"/>
</dbReference>
<dbReference type="Gene3D" id="3.40.1350.100">
    <property type="match status" value="2"/>
</dbReference>
<evidence type="ECO:0000256" key="6">
    <source>
        <dbReference type="ARBA" id="ARBA00023136"/>
    </source>
</evidence>
<organism evidence="12 13">
    <name type="scientific">Cuscuta epithymum</name>
    <dbReference type="NCBI Taxonomy" id="186058"/>
    <lineage>
        <taxon>Eukaryota</taxon>
        <taxon>Viridiplantae</taxon>
        <taxon>Streptophyta</taxon>
        <taxon>Embryophyta</taxon>
        <taxon>Tracheophyta</taxon>
        <taxon>Spermatophyta</taxon>
        <taxon>Magnoliopsida</taxon>
        <taxon>eudicotyledons</taxon>
        <taxon>Gunneridae</taxon>
        <taxon>Pentapetalae</taxon>
        <taxon>asterids</taxon>
        <taxon>lamiids</taxon>
        <taxon>Solanales</taxon>
        <taxon>Convolvulaceae</taxon>
        <taxon>Cuscuteae</taxon>
        <taxon>Cuscuta</taxon>
        <taxon>Cuscuta subgen. Cuscuta</taxon>
    </lineage>
</organism>
<evidence type="ECO:0000256" key="4">
    <source>
        <dbReference type="ARBA" id="ARBA00022927"/>
    </source>
</evidence>
<evidence type="ECO:0000256" key="10">
    <source>
        <dbReference type="ARBA" id="ARBA00072390"/>
    </source>
</evidence>
<dbReference type="EMBL" id="CAMAPF010000108">
    <property type="protein sequence ID" value="CAH9100470.1"/>
    <property type="molecule type" value="Genomic_DNA"/>
</dbReference>
<evidence type="ECO:0000256" key="5">
    <source>
        <dbReference type="ARBA" id="ARBA00022946"/>
    </source>
</evidence>
<sequence>MDSPKSSVAPSPGPLLSLSAFVNRHSARFGAELSSRLDEAQRFCSKIASNFPVLPPPPTVVRSHSQSAHSSLPFASVSQKPREGNELSSERVSKALLGTSVYTVSNANNEFVLISDPNSTKSIGLLCFREEDADAFLSQVRSRRGEVKGSVKVVPITLDQVYMLNVEGIAFRFLPDPVQIKNALELKPKSSTSGFDGVPVFQSDLLVVKKKRRRYLPIFFRKEDIEKELSTVARASKGGYSASQHILVGSLEDVLIKMQKSEKNSGWEDLIFVPPGKSHLQHIQDIAKS</sequence>
<evidence type="ECO:0000256" key="1">
    <source>
        <dbReference type="ARBA" id="ARBA00022448"/>
    </source>
</evidence>
<comment type="similarity">
    <text evidence="9">Belongs to the Tic22 family.</text>
</comment>
<keyword evidence="4" id="KW-0653">Protein transport</keyword>
<evidence type="ECO:0000313" key="13">
    <source>
        <dbReference type="Proteomes" id="UP001152523"/>
    </source>
</evidence>
<dbReference type="PANTHER" id="PTHR33926:SF4">
    <property type="entry name" value="PROTEIN TIC 22, CHLOROPLASTIC"/>
    <property type="match status" value="1"/>
</dbReference>
<proteinExistence type="inferred from homology"/>
<dbReference type="AlphaFoldDB" id="A0AAV0DJN9"/>
<dbReference type="GO" id="GO:0031972">
    <property type="term" value="C:chloroplast intermembrane space"/>
    <property type="evidence" value="ECO:0007669"/>
    <property type="project" value="UniProtKB-SubCell"/>
</dbReference>
<keyword evidence="6" id="KW-0472">Membrane</keyword>
<keyword evidence="2" id="KW-0150">Chloroplast</keyword>
<evidence type="ECO:0000256" key="9">
    <source>
        <dbReference type="ARBA" id="ARBA00061192"/>
    </source>
</evidence>
<reference evidence="12" key="1">
    <citation type="submission" date="2022-07" db="EMBL/GenBank/DDBJ databases">
        <authorList>
            <person name="Macas J."/>
            <person name="Novak P."/>
            <person name="Neumann P."/>
        </authorList>
    </citation>
    <scope>NUCLEOTIDE SEQUENCE</scope>
</reference>
<keyword evidence="13" id="KW-1185">Reference proteome</keyword>
<dbReference type="FunFam" id="3.40.1350.100:FF:000001">
    <property type="entry name" value="Protein TIC 22, chloroplastic"/>
    <property type="match status" value="1"/>
</dbReference>